<feature type="site" description="Interaction with substrate tRNA" evidence="10">
    <location>
        <position position="104"/>
    </location>
</feature>
<protein>
    <recommendedName>
        <fullName evidence="10">tRNA dimethylallyltransferase</fullName>
        <ecNumber evidence="10">2.5.1.75</ecNumber>
    </recommendedName>
    <alternativeName>
        <fullName evidence="10">Dimethylallyl diphosphate:tRNA dimethylallyltransferase</fullName>
        <shortName evidence="10">DMAPP:tRNA dimethylallyltransferase</shortName>
        <shortName evidence="10">DMATase</shortName>
    </alternativeName>
    <alternativeName>
        <fullName evidence="10">Isopentenyl-diphosphate:tRNA isopentenyltransferase</fullName>
        <shortName evidence="10">IPP transferase</shortName>
        <shortName evidence="10">IPPT</shortName>
        <shortName evidence="10">IPTase</shortName>
    </alternativeName>
</protein>
<comment type="subunit">
    <text evidence="10">Monomer.</text>
</comment>
<evidence type="ECO:0000256" key="9">
    <source>
        <dbReference type="ARBA" id="ARBA00049563"/>
    </source>
</evidence>
<accession>A0ABT9NHW3</accession>
<comment type="caution">
    <text evidence="10">Lacks conserved residue(s) required for the propagation of feature annotation.</text>
</comment>
<sequence length="310" mass="33991">MIPIVAIVGQTASGKTALSLELADRLGGPNAVEIISADAMQLYRGMDIGTAKLPPDQRRGITHHQLDVLDVTQRASVAAYQRHARADLEAIRERGKIPVVVGGSGLYVSGLLDELNFPGTDPAIRAELEQVHGDRGLEPLIAELREKDPVSAQTINLANPRRVIRALEVVRLTGHSYTPVFPRHTSHYERLHMFGVRREKEALEQAIVKRARQMFDAGLIEETRALISDGLRTGETARKATGYAEAIAVIDGELDVQGAIDSVAQATRRLAKKQRTWFRRDPRIQWLDIDDGAALGSLADTIVNQIVLAT</sequence>
<evidence type="ECO:0000256" key="2">
    <source>
        <dbReference type="ARBA" id="ARBA00003213"/>
    </source>
</evidence>
<dbReference type="PANTHER" id="PTHR11088:SF60">
    <property type="entry name" value="TRNA DIMETHYLALLYLTRANSFERASE"/>
    <property type="match status" value="1"/>
</dbReference>
<evidence type="ECO:0000256" key="10">
    <source>
        <dbReference type="HAMAP-Rule" id="MF_00185"/>
    </source>
</evidence>
<evidence type="ECO:0000313" key="15">
    <source>
        <dbReference type="Proteomes" id="UP001243212"/>
    </source>
</evidence>
<feature type="binding site" evidence="10">
    <location>
        <begin position="11"/>
        <end position="16"/>
    </location>
    <ligand>
        <name>substrate</name>
    </ligand>
</feature>
<dbReference type="GO" id="GO:0052381">
    <property type="term" value="F:tRNA dimethylallyltransferase activity"/>
    <property type="evidence" value="ECO:0007669"/>
    <property type="project" value="UniProtKB-EC"/>
</dbReference>
<comment type="function">
    <text evidence="2 10 12">Catalyzes the transfer of a dimethylallyl group onto the adenine at position 37 in tRNAs that read codons beginning with uridine, leading to the formation of N6-(dimethylallyl)adenosine (i(6)A).</text>
</comment>
<evidence type="ECO:0000256" key="12">
    <source>
        <dbReference type="RuleBase" id="RU003784"/>
    </source>
</evidence>
<dbReference type="Proteomes" id="UP001243212">
    <property type="component" value="Unassembled WGS sequence"/>
</dbReference>
<dbReference type="Gene3D" id="1.10.20.140">
    <property type="match status" value="1"/>
</dbReference>
<dbReference type="Gene3D" id="3.40.50.300">
    <property type="entry name" value="P-loop containing nucleotide triphosphate hydrolases"/>
    <property type="match status" value="1"/>
</dbReference>
<dbReference type="InterPro" id="IPR039657">
    <property type="entry name" value="Dimethylallyltransferase"/>
</dbReference>
<evidence type="ECO:0000256" key="5">
    <source>
        <dbReference type="ARBA" id="ARBA00022694"/>
    </source>
</evidence>
<dbReference type="RefSeq" id="WP_307683171.1">
    <property type="nucleotide sequence ID" value="NZ_JAUSQX010000001.1"/>
</dbReference>
<dbReference type="PANTHER" id="PTHR11088">
    <property type="entry name" value="TRNA DIMETHYLALLYLTRANSFERASE"/>
    <property type="match status" value="1"/>
</dbReference>
<dbReference type="SUPFAM" id="SSF52540">
    <property type="entry name" value="P-loop containing nucleoside triphosphate hydrolases"/>
    <property type="match status" value="1"/>
</dbReference>
<dbReference type="EC" id="2.5.1.75" evidence="10"/>
<dbReference type="NCBIfam" id="TIGR00174">
    <property type="entry name" value="miaA"/>
    <property type="match status" value="1"/>
</dbReference>
<reference evidence="14 15" key="1">
    <citation type="submission" date="2023-07" db="EMBL/GenBank/DDBJ databases">
        <title>Sequencing the genomes of 1000 actinobacteria strains.</title>
        <authorList>
            <person name="Klenk H.-P."/>
        </authorList>
    </citation>
    <scope>NUCLEOTIDE SEQUENCE [LARGE SCALE GENOMIC DNA]</scope>
    <source>
        <strain evidence="14 15">DSM 17163</strain>
    </source>
</reference>
<evidence type="ECO:0000256" key="7">
    <source>
        <dbReference type="ARBA" id="ARBA00022840"/>
    </source>
</evidence>
<evidence type="ECO:0000256" key="6">
    <source>
        <dbReference type="ARBA" id="ARBA00022741"/>
    </source>
</evidence>
<name>A0ABT9NHW3_9ACTO</name>
<evidence type="ECO:0000313" key="14">
    <source>
        <dbReference type="EMBL" id="MDP9806991.1"/>
    </source>
</evidence>
<evidence type="ECO:0000256" key="13">
    <source>
        <dbReference type="RuleBase" id="RU003785"/>
    </source>
</evidence>
<organism evidence="14 15">
    <name type="scientific">Trueperella bonasi</name>
    <dbReference type="NCBI Taxonomy" id="312286"/>
    <lineage>
        <taxon>Bacteria</taxon>
        <taxon>Bacillati</taxon>
        <taxon>Actinomycetota</taxon>
        <taxon>Actinomycetes</taxon>
        <taxon>Actinomycetales</taxon>
        <taxon>Actinomycetaceae</taxon>
        <taxon>Trueperella</taxon>
    </lineage>
</organism>
<evidence type="ECO:0000256" key="3">
    <source>
        <dbReference type="ARBA" id="ARBA00005842"/>
    </source>
</evidence>
<dbReference type="InterPro" id="IPR018022">
    <property type="entry name" value="IPT"/>
</dbReference>
<gene>
    <name evidence="10" type="primary">miaA</name>
    <name evidence="14" type="ORF">J2S70_001573</name>
</gene>
<comment type="cofactor">
    <cofactor evidence="1 10">
        <name>Mg(2+)</name>
        <dbReference type="ChEBI" id="CHEBI:18420"/>
    </cofactor>
</comment>
<dbReference type="Pfam" id="PF01715">
    <property type="entry name" value="IPPT"/>
    <property type="match status" value="1"/>
</dbReference>
<dbReference type="EMBL" id="JAUSQX010000001">
    <property type="protein sequence ID" value="MDP9806991.1"/>
    <property type="molecule type" value="Genomic_DNA"/>
</dbReference>
<comment type="caution">
    <text evidence="14">The sequence shown here is derived from an EMBL/GenBank/DDBJ whole genome shotgun (WGS) entry which is preliminary data.</text>
</comment>
<dbReference type="InterPro" id="IPR027417">
    <property type="entry name" value="P-loop_NTPase"/>
</dbReference>
<comment type="similarity">
    <text evidence="3 10 13">Belongs to the IPP transferase family.</text>
</comment>
<comment type="catalytic activity">
    <reaction evidence="9 10 11">
        <text>adenosine(37) in tRNA + dimethylallyl diphosphate = N(6)-dimethylallyladenosine(37) in tRNA + diphosphate</text>
        <dbReference type="Rhea" id="RHEA:26482"/>
        <dbReference type="Rhea" id="RHEA-COMP:10162"/>
        <dbReference type="Rhea" id="RHEA-COMP:10375"/>
        <dbReference type="ChEBI" id="CHEBI:33019"/>
        <dbReference type="ChEBI" id="CHEBI:57623"/>
        <dbReference type="ChEBI" id="CHEBI:74411"/>
        <dbReference type="ChEBI" id="CHEBI:74415"/>
        <dbReference type="EC" id="2.5.1.75"/>
    </reaction>
</comment>
<evidence type="ECO:0000256" key="8">
    <source>
        <dbReference type="ARBA" id="ARBA00022842"/>
    </source>
</evidence>
<evidence type="ECO:0000256" key="1">
    <source>
        <dbReference type="ARBA" id="ARBA00001946"/>
    </source>
</evidence>
<keyword evidence="7 10" id="KW-0067">ATP-binding</keyword>
<keyword evidence="6 10" id="KW-0547">Nucleotide-binding</keyword>
<keyword evidence="4 10" id="KW-0808">Transferase</keyword>
<dbReference type="HAMAP" id="MF_00185">
    <property type="entry name" value="IPP_trans"/>
    <property type="match status" value="1"/>
</dbReference>
<evidence type="ECO:0000256" key="4">
    <source>
        <dbReference type="ARBA" id="ARBA00022679"/>
    </source>
</evidence>
<evidence type="ECO:0000256" key="11">
    <source>
        <dbReference type="RuleBase" id="RU003783"/>
    </source>
</evidence>
<feature type="site" description="Interaction with substrate tRNA" evidence="10">
    <location>
        <position position="125"/>
    </location>
</feature>
<feature type="binding site" evidence="10">
    <location>
        <begin position="9"/>
        <end position="16"/>
    </location>
    <ligand>
        <name>ATP</name>
        <dbReference type="ChEBI" id="CHEBI:30616"/>
    </ligand>
</feature>
<proteinExistence type="inferred from homology"/>
<keyword evidence="8 10" id="KW-0460">Magnesium</keyword>
<keyword evidence="5 10" id="KW-0819">tRNA processing</keyword>
<keyword evidence="15" id="KW-1185">Reference proteome</keyword>